<keyword evidence="1" id="KW-1133">Transmembrane helix</keyword>
<keyword evidence="1" id="KW-0812">Transmembrane</keyword>
<reference evidence="2 3" key="1">
    <citation type="submission" date="2024-11" db="EMBL/GenBank/DDBJ databases">
        <authorList>
            <person name="Heng Y.C."/>
            <person name="Lim A.C.H."/>
            <person name="Lee J.K.Y."/>
            <person name="Kittelmann S."/>
        </authorList>
    </citation>
    <scope>NUCLEOTIDE SEQUENCE [LARGE SCALE GENOMIC DNA]</scope>
    <source>
        <strain evidence="2 3">WILCCON 0202</strain>
    </source>
</reference>
<feature type="transmembrane region" description="Helical" evidence="1">
    <location>
        <begin position="78"/>
        <end position="97"/>
    </location>
</feature>
<feature type="transmembrane region" description="Helical" evidence="1">
    <location>
        <begin position="16"/>
        <end position="34"/>
    </location>
</feature>
<protein>
    <submittedName>
        <fullName evidence="2">Uncharacterized protein</fullName>
    </submittedName>
</protein>
<dbReference type="RefSeq" id="WP_406766789.1">
    <property type="nucleotide sequence ID" value="NZ_JBJHZY010000006.1"/>
</dbReference>
<gene>
    <name evidence="2" type="ORF">ACJDUH_18920</name>
</gene>
<name>A0ABW8TWQ5_9CLOT</name>
<organism evidence="2 3">
    <name type="scientific">Candidatus Clostridium radicumherbarum</name>
    <dbReference type="NCBI Taxonomy" id="3381662"/>
    <lineage>
        <taxon>Bacteria</taxon>
        <taxon>Bacillati</taxon>
        <taxon>Bacillota</taxon>
        <taxon>Clostridia</taxon>
        <taxon>Eubacteriales</taxon>
        <taxon>Clostridiaceae</taxon>
        <taxon>Clostridium</taxon>
    </lineage>
</organism>
<feature type="transmembrane region" description="Helical" evidence="1">
    <location>
        <begin position="46"/>
        <end position="66"/>
    </location>
</feature>
<evidence type="ECO:0000313" key="3">
    <source>
        <dbReference type="Proteomes" id="UP001623661"/>
    </source>
</evidence>
<proteinExistence type="predicted"/>
<accession>A0ABW8TWQ5</accession>
<keyword evidence="1" id="KW-0472">Membrane</keyword>
<evidence type="ECO:0000256" key="1">
    <source>
        <dbReference type="SAM" id="Phobius"/>
    </source>
</evidence>
<evidence type="ECO:0000313" key="2">
    <source>
        <dbReference type="EMBL" id="MFL0270157.1"/>
    </source>
</evidence>
<dbReference type="EMBL" id="JBJHZY010000006">
    <property type="protein sequence ID" value="MFL0270157.1"/>
    <property type="molecule type" value="Genomic_DNA"/>
</dbReference>
<comment type="caution">
    <text evidence="2">The sequence shown here is derived from an EMBL/GenBank/DDBJ whole genome shotgun (WGS) entry which is preliminary data.</text>
</comment>
<keyword evidence="3" id="KW-1185">Reference proteome</keyword>
<dbReference type="Proteomes" id="UP001623661">
    <property type="component" value="Unassembled WGS sequence"/>
</dbReference>
<sequence length="103" mass="12097">MLKQKFIGIYKRLEKIWSKIDILIVYMFIGLSMGETEDLIGKLPKILLFLIYFGGFYAIQMLSRYCKKNELKIFGKMNMDLFGFIIWISSFTISIFSTNLLNS</sequence>